<proteinExistence type="predicted"/>
<dbReference type="Gene3D" id="3.40.50.1820">
    <property type="entry name" value="alpha/beta hydrolase"/>
    <property type="match status" value="1"/>
</dbReference>
<keyword evidence="4" id="KW-1185">Reference proteome</keyword>
<dbReference type="RefSeq" id="WP_147128898.1">
    <property type="nucleotide sequence ID" value="NZ_BJXA01000004.1"/>
</dbReference>
<dbReference type="SUPFAM" id="SSF53474">
    <property type="entry name" value="alpha/beta-Hydrolases"/>
    <property type="match status" value="1"/>
</dbReference>
<dbReference type="InterPro" id="IPR000073">
    <property type="entry name" value="AB_hydrolase_1"/>
</dbReference>
<gene>
    <name evidence="3" type="ORF">NN4_11800</name>
</gene>
<comment type="caution">
    <text evidence="3">The sequence shown here is derived from an EMBL/GenBank/DDBJ whole genome shotgun (WGS) entry which is preliminary data.</text>
</comment>
<evidence type="ECO:0000313" key="4">
    <source>
        <dbReference type="Proteomes" id="UP000321424"/>
    </source>
</evidence>
<keyword evidence="1 3" id="KW-0378">Hydrolase</keyword>
<dbReference type="PRINTS" id="PR00111">
    <property type="entry name" value="ABHYDROLASE"/>
</dbReference>
<evidence type="ECO:0000313" key="3">
    <source>
        <dbReference type="EMBL" id="GEM36661.1"/>
    </source>
</evidence>
<protein>
    <submittedName>
        <fullName evidence="3">Hydrolase</fullName>
    </submittedName>
</protein>
<dbReference type="PANTHER" id="PTHR43329">
    <property type="entry name" value="EPOXIDE HYDROLASE"/>
    <property type="match status" value="1"/>
</dbReference>
<dbReference type="Proteomes" id="UP000321424">
    <property type="component" value="Unassembled WGS sequence"/>
</dbReference>
<evidence type="ECO:0000259" key="2">
    <source>
        <dbReference type="Pfam" id="PF00561"/>
    </source>
</evidence>
<dbReference type="Pfam" id="PF00561">
    <property type="entry name" value="Abhydrolase_1"/>
    <property type="match status" value="1"/>
</dbReference>
<dbReference type="InterPro" id="IPR029058">
    <property type="entry name" value="AB_hydrolase_fold"/>
</dbReference>
<evidence type="ECO:0000256" key="1">
    <source>
        <dbReference type="ARBA" id="ARBA00022801"/>
    </source>
</evidence>
<dbReference type="AlphaFoldDB" id="A0A511M7U8"/>
<organism evidence="3 4">
    <name type="scientific">Nocardia ninae NBRC 108245</name>
    <dbReference type="NCBI Taxonomy" id="1210091"/>
    <lineage>
        <taxon>Bacteria</taxon>
        <taxon>Bacillati</taxon>
        <taxon>Actinomycetota</taxon>
        <taxon>Actinomycetes</taxon>
        <taxon>Mycobacteriales</taxon>
        <taxon>Nocardiaceae</taxon>
        <taxon>Nocardia</taxon>
    </lineage>
</organism>
<dbReference type="EMBL" id="BJXA01000004">
    <property type="protein sequence ID" value="GEM36661.1"/>
    <property type="molecule type" value="Genomic_DNA"/>
</dbReference>
<accession>A0A511M7U8</accession>
<reference evidence="3 4" key="1">
    <citation type="submission" date="2019-07" db="EMBL/GenBank/DDBJ databases">
        <title>Whole genome shotgun sequence of Nocardia ninae NBRC 108245.</title>
        <authorList>
            <person name="Hosoyama A."/>
            <person name="Uohara A."/>
            <person name="Ohji S."/>
            <person name="Ichikawa N."/>
        </authorList>
    </citation>
    <scope>NUCLEOTIDE SEQUENCE [LARGE SCALE GENOMIC DNA]</scope>
    <source>
        <strain evidence="3 4">NBRC 108245</strain>
    </source>
</reference>
<sequence>MRIETNGIELQVQVSGSGPDVLLVHGFPDTHASWRYQVPALNAAGYRTIVPDLRGFGASDKPVDLAQYELTEYLADLVGVLDELGVERAHVVGHDWGASLAYLLAASYPDRVASLTCLSVASPAAVVDAGLAQREKSWYFLLFQFSGIAERWLAQDDFANARQWLATHPDLYEVIERLRDPRALSTSLGLYRTGAGPQLLVEPPALPPVLAPMLGVWSSEDRYLTEESMTGTEKYVGGSWRYERLDGVGHWMQLEAPERVNELLLDFLSGQ</sequence>
<dbReference type="InterPro" id="IPR000639">
    <property type="entry name" value="Epox_hydrolase-like"/>
</dbReference>
<feature type="domain" description="AB hydrolase-1" evidence="2">
    <location>
        <begin position="21"/>
        <end position="257"/>
    </location>
</feature>
<dbReference type="GO" id="GO:0016787">
    <property type="term" value="F:hydrolase activity"/>
    <property type="evidence" value="ECO:0007669"/>
    <property type="project" value="UniProtKB-KW"/>
</dbReference>
<dbReference type="OrthoDB" id="2987348at2"/>
<dbReference type="PRINTS" id="PR00412">
    <property type="entry name" value="EPOXHYDRLASE"/>
</dbReference>
<name>A0A511M7U8_9NOCA</name>